<dbReference type="STRING" id="212818.A0A0D1XS83"/>
<reference evidence="2 3" key="1">
    <citation type="submission" date="2015-01" db="EMBL/GenBank/DDBJ databases">
        <title>The Genome Sequence of Exophiala mesophila CBS40295.</title>
        <authorList>
            <consortium name="The Broad Institute Genomics Platform"/>
            <person name="Cuomo C."/>
            <person name="de Hoog S."/>
            <person name="Gorbushina A."/>
            <person name="Stielow B."/>
            <person name="Teixiera M."/>
            <person name="Abouelleil A."/>
            <person name="Chapman S.B."/>
            <person name="Priest M."/>
            <person name="Young S.K."/>
            <person name="Wortman J."/>
            <person name="Nusbaum C."/>
            <person name="Birren B."/>
        </authorList>
    </citation>
    <scope>NUCLEOTIDE SEQUENCE [LARGE SCALE GENOMIC DNA]</scope>
    <source>
        <strain evidence="2 3">CBS 40295</strain>
    </source>
</reference>
<evidence type="ECO:0008006" key="4">
    <source>
        <dbReference type="Google" id="ProtNLM"/>
    </source>
</evidence>
<dbReference type="HOGENOM" id="CLU_719678_0_0_1"/>
<evidence type="ECO:0000313" key="2">
    <source>
        <dbReference type="EMBL" id="KIV90966.1"/>
    </source>
</evidence>
<sequence length="384" mass="42263">MAKHRGIDDSDSGTTSAYNSGDDGQAPVDDTAEAPTKAPAEASWVPVFRGPEFRFRDRMEIVAIHGIAGKDTWTHSADPPLAALLEPFVSRPTGPDHKTVHVYTTNFEYDPVEFFQAPGGASNLDNLALALLNKIAQETFWRDTNDGVPMVLLAHDIGGIIAQRAVLIARHLSKYQPTAFDMERMVLFSTPVNSADDEGFRRLLINLISTTPNRDIRAGAFGTLEEIAKACKATADELCKIAPSLSILTVWEMGPPENDDNYNPVTMIGADTPIGAIVYGSVDISTSTRLPEHLHQINLEDYAVNEGRPHRKILIDRALNVITKKEPRLAKFRHEVEEQIPDFENKSMEETCSLDSNASKQAILEALPAQFVGRLLNVLVALQR</sequence>
<keyword evidence="3" id="KW-1185">Reference proteome</keyword>
<feature type="region of interest" description="Disordered" evidence="1">
    <location>
        <begin position="1"/>
        <end position="39"/>
    </location>
</feature>
<name>A0A0D1XS83_EXOME</name>
<organism evidence="2 3">
    <name type="scientific">Exophiala mesophila</name>
    <name type="common">Black yeast-like fungus</name>
    <dbReference type="NCBI Taxonomy" id="212818"/>
    <lineage>
        <taxon>Eukaryota</taxon>
        <taxon>Fungi</taxon>
        <taxon>Dikarya</taxon>
        <taxon>Ascomycota</taxon>
        <taxon>Pezizomycotina</taxon>
        <taxon>Eurotiomycetes</taxon>
        <taxon>Chaetothyriomycetidae</taxon>
        <taxon>Chaetothyriales</taxon>
        <taxon>Herpotrichiellaceae</taxon>
        <taxon>Exophiala</taxon>
    </lineage>
</organism>
<dbReference type="InterPro" id="IPR029058">
    <property type="entry name" value="AB_hydrolase_fold"/>
</dbReference>
<dbReference type="RefSeq" id="XP_016222540.1">
    <property type="nucleotide sequence ID" value="XM_016370247.1"/>
</dbReference>
<dbReference type="VEuPathDB" id="FungiDB:PV10_05564"/>
<accession>A0A0D1XS83</accession>
<gene>
    <name evidence="2" type="ORF">PV10_05564</name>
</gene>
<dbReference type="GeneID" id="27323409"/>
<dbReference type="EMBL" id="KN847523">
    <property type="protein sequence ID" value="KIV90966.1"/>
    <property type="molecule type" value="Genomic_DNA"/>
</dbReference>
<dbReference type="AlphaFoldDB" id="A0A0D1XS83"/>
<proteinExistence type="predicted"/>
<evidence type="ECO:0000256" key="1">
    <source>
        <dbReference type="SAM" id="MobiDB-lite"/>
    </source>
</evidence>
<dbReference type="Proteomes" id="UP000054302">
    <property type="component" value="Unassembled WGS sequence"/>
</dbReference>
<dbReference type="OrthoDB" id="4160849at2759"/>
<protein>
    <recommendedName>
        <fullName evidence="4">DUF676 domain-containing protein</fullName>
    </recommendedName>
</protein>
<evidence type="ECO:0000313" key="3">
    <source>
        <dbReference type="Proteomes" id="UP000054302"/>
    </source>
</evidence>
<dbReference type="SUPFAM" id="SSF53474">
    <property type="entry name" value="alpha/beta-Hydrolases"/>
    <property type="match status" value="1"/>
</dbReference>